<evidence type="ECO:0000313" key="2">
    <source>
        <dbReference type="Proteomes" id="UP001222932"/>
    </source>
</evidence>
<evidence type="ECO:0000313" key="1">
    <source>
        <dbReference type="EMBL" id="GMK57581.1"/>
    </source>
</evidence>
<dbReference type="EMBL" id="BTCM01000004">
    <property type="protein sequence ID" value="GMK57581.1"/>
    <property type="molecule type" value="Genomic_DNA"/>
</dbReference>
<reference evidence="1" key="2">
    <citation type="submission" date="2023-06" db="EMBL/GenBank/DDBJ databases">
        <authorList>
            <person name="Kobayashi Y."/>
            <person name="Kayamori A."/>
            <person name="Aoki K."/>
            <person name="Shiwa Y."/>
            <person name="Fujita N."/>
            <person name="Sugita T."/>
            <person name="Iwasaki W."/>
            <person name="Tanaka N."/>
            <person name="Takashima M."/>
        </authorList>
    </citation>
    <scope>NUCLEOTIDE SEQUENCE</scope>
    <source>
        <strain evidence="1">HIS016</strain>
    </source>
</reference>
<reference evidence="1" key="1">
    <citation type="journal article" date="2023" name="BMC Genomics">
        <title>Chromosome-level genome assemblies of Cutaneotrichosporon spp. (Trichosporonales, Basidiomycota) reveal imbalanced evolution between nucleotide sequences and chromosome synteny.</title>
        <authorList>
            <person name="Kobayashi Y."/>
            <person name="Kayamori A."/>
            <person name="Aoki K."/>
            <person name="Shiwa Y."/>
            <person name="Matsutani M."/>
            <person name="Fujita N."/>
            <person name="Sugita T."/>
            <person name="Iwasaki W."/>
            <person name="Tanaka N."/>
            <person name="Takashima M."/>
        </authorList>
    </citation>
    <scope>NUCLEOTIDE SEQUENCE</scope>
    <source>
        <strain evidence="1">HIS016</strain>
    </source>
</reference>
<protein>
    <submittedName>
        <fullName evidence="1">Uncharacterized protein</fullName>
    </submittedName>
</protein>
<dbReference type="AlphaFoldDB" id="A0AAD3TVC6"/>
<organism evidence="1 2">
    <name type="scientific">Cutaneotrichosporon spelunceum</name>
    <dbReference type="NCBI Taxonomy" id="1672016"/>
    <lineage>
        <taxon>Eukaryota</taxon>
        <taxon>Fungi</taxon>
        <taxon>Dikarya</taxon>
        <taxon>Basidiomycota</taxon>
        <taxon>Agaricomycotina</taxon>
        <taxon>Tremellomycetes</taxon>
        <taxon>Trichosporonales</taxon>
        <taxon>Trichosporonaceae</taxon>
        <taxon>Cutaneotrichosporon</taxon>
    </lineage>
</organism>
<sequence length="666" mass="73947">MSSIGFTNRGLWIRDQASSQTLAGPRMFQPTDKLQSVQRRPITDGDENTRPVQHAMSASSSAGIRAHRHRGTHHPVIWSSSCATPNCANYGTAARLSVDAGVHVHRPAESAPARASYHYLLWHSADPTCRDAASRSPRARSTRRVSACPSYSRITGRARAGLAHGILLVAQPQGLEAVIVGFDECAGWLPTSPRTDYKCTESGRLREVEAFLCLRDRDLSGHDEDYSEALYAGVRRLEACALGLVACPERPLIVALWPDLEAGSFFAETERQAQLAWRDDIADGVAQFRYVFIQVYESGTALRLVGALRASVHQVWMGERDALECIQNPRCVGDDYVAALDRSMVPNATALPDAERGPVELWRLMVTSWGWTRPSRAHSPGHDLGDWGVARMPSGEESWSLHPLGRAHIISPYQFPDHAWVPFTHAHACDPSSLSVAQKPKPSGGALAQRTVLILGDTSHLATQAAHVNWARVYSLLYGLGYNVTFAVPSTPSIPSRNSWIKALSADPEAYPELPGGGRGRPLGYWHTTYLDTPCIAMCRGTPAVFPALRDLSWILPLQGWERFDPSWAEHDQYYVDEPEPYGFKYVRGNDDELASALWRAIESGKNPHTPRQFGPLGLYESLEGVLNYEYKDEYLRRREEEGTPIGLAEDLRVHCWEQGWCRKDP</sequence>
<keyword evidence="2" id="KW-1185">Reference proteome</keyword>
<comment type="caution">
    <text evidence="1">The sequence shown here is derived from an EMBL/GenBank/DDBJ whole genome shotgun (WGS) entry which is preliminary data.</text>
</comment>
<gene>
    <name evidence="1" type="ORF">CspeluHIS016_0404150</name>
</gene>
<accession>A0AAD3TVC6</accession>
<dbReference type="Proteomes" id="UP001222932">
    <property type="component" value="Unassembled WGS sequence"/>
</dbReference>
<proteinExistence type="predicted"/>
<name>A0AAD3TVC6_9TREE</name>